<proteinExistence type="predicted"/>
<dbReference type="Proteomes" id="UP000300879">
    <property type="component" value="Chromosome"/>
</dbReference>
<accession>A0A4P8XLR7</accession>
<dbReference type="RefSeq" id="WP_138226544.1">
    <property type="nucleotide sequence ID" value="NZ_CP040396.1"/>
</dbReference>
<organism evidence="2 3">
    <name type="scientific">Paenibacillus algicola</name>
    <dbReference type="NCBI Taxonomy" id="2565926"/>
    <lineage>
        <taxon>Bacteria</taxon>
        <taxon>Bacillati</taxon>
        <taxon>Bacillota</taxon>
        <taxon>Bacilli</taxon>
        <taxon>Bacillales</taxon>
        <taxon>Paenibacillaceae</taxon>
        <taxon>Paenibacillus</taxon>
    </lineage>
</organism>
<evidence type="ECO:0000313" key="3">
    <source>
        <dbReference type="Proteomes" id="UP000300879"/>
    </source>
</evidence>
<dbReference type="AlphaFoldDB" id="A0A4P8XLR7"/>
<dbReference type="NCBIfam" id="NF038403">
    <property type="entry name" value="perm_prefix_1"/>
    <property type="match status" value="1"/>
</dbReference>
<feature type="transmembrane region" description="Helical" evidence="1">
    <location>
        <begin position="193"/>
        <end position="213"/>
    </location>
</feature>
<feature type="transmembrane region" description="Helical" evidence="1">
    <location>
        <begin position="110"/>
        <end position="132"/>
    </location>
</feature>
<keyword evidence="1" id="KW-1133">Transmembrane helix</keyword>
<dbReference type="InterPro" id="IPR047928">
    <property type="entry name" value="Perm_prefix_1"/>
</dbReference>
<dbReference type="KEGG" id="palo:E6C60_3001"/>
<sequence>MNKSKELERFVEQLFAGRRSTPAVEELKYEILTNLEDKVRDYVEQGVSDAEAIAAATRDLDSIEPFLEEDGRQPTNLSSLARDLLQHGLLLLLLACIVTLPARLSYSGSMLHNVLLLLAGILGAGYVVYAIVEPRRSAIIVNIPVKLLSAISRWTWLLWGAWLAVVTGFALLLRFGSDLWFGRGLFFSGPYELYALAMELLAPLAAICIPLLVGRARRRVSLYEVSRP</sequence>
<keyword evidence="3" id="KW-1185">Reference proteome</keyword>
<protein>
    <submittedName>
        <fullName evidence="2">Uncharacterized protein</fullName>
    </submittedName>
</protein>
<keyword evidence="1" id="KW-0812">Transmembrane</keyword>
<evidence type="ECO:0000313" key="2">
    <source>
        <dbReference type="EMBL" id="QCT03712.1"/>
    </source>
</evidence>
<keyword evidence="1" id="KW-0472">Membrane</keyword>
<feature type="transmembrane region" description="Helical" evidence="1">
    <location>
        <begin position="84"/>
        <end position="104"/>
    </location>
</feature>
<reference evidence="2 3" key="1">
    <citation type="submission" date="2019-05" db="EMBL/GenBank/DDBJ databases">
        <authorList>
            <person name="Chen C."/>
        </authorList>
    </citation>
    <scope>NUCLEOTIDE SEQUENCE [LARGE SCALE GENOMIC DNA]</scope>
    <source>
        <strain evidence="2 3">HB172198</strain>
    </source>
</reference>
<feature type="transmembrane region" description="Helical" evidence="1">
    <location>
        <begin position="153"/>
        <end position="173"/>
    </location>
</feature>
<gene>
    <name evidence="2" type="ORF">E6C60_3001</name>
</gene>
<evidence type="ECO:0000256" key="1">
    <source>
        <dbReference type="SAM" id="Phobius"/>
    </source>
</evidence>
<dbReference type="OrthoDB" id="1909850at2"/>
<dbReference type="EMBL" id="CP040396">
    <property type="protein sequence ID" value="QCT03712.1"/>
    <property type="molecule type" value="Genomic_DNA"/>
</dbReference>
<name>A0A4P8XLR7_9BACL</name>